<dbReference type="AlphaFoldDB" id="A0A9Q1JB15"/>
<gene>
    <name evidence="1" type="ORF">SKAU_G00009190</name>
</gene>
<keyword evidence="2" id="KW-1185">Reference proteome</keyword>
<reference evidence="1" key="1">
    <citation type="journal article" date="2023" name="Science">
        <title>Genome structures resolve the early diversification of teleost fishes.</title>
        <authorList>
            <person name="Parey E."/>
            <person name="Louis A."/>
            <person name="Montfort J."/>
            <person name="Bouchez O."/>
            <person name="Roques C."/>
            <person name="Iampietro C."/>
            <person name="Lluch J."/>
            <person name="Castinel A."/>
            <person name="Donnadieu C."/>
            <person name="Desvignes T."/>
            <person name="Floi Bucao C."/>
            <person name="Jouanno E."/>
            <person name="Wen M."/>
            <person name="Mejri S."/>
            <person name="Dirks R."/>
            <person name="Jansen H."/>
            <person name="Henkel C."/>
            <person name="Chen W.J."/>
            <person name="Zahm M."/>
            <person name="Cabau C."/>
            <person name="Klopp C."/>
            <person name="Thompson A.W."/>
            <person name="Robinson-Rechavi M."/>
            <person name="Braasch I."/>
            <person name="Lecointre G."/>
            <person name="Bobe J."/>
            <person name="Postlethwait J.H."/>
            <person name="Berthelot C."/>
            <person name="Roest Crollius H."/>
            <person name="Guiguen Y."/>
        </authorList>
    </citation>
    <scope>NUCLEOTIDE SEQUENCE</scope>
    <source>
        <strain evidence="1">WJC10195</strain>
    </source>
</reference>
<sequence length="154" mass="16612">MGTGAAFIRPHEPAVHAHQRVLCQKGCDLREGTARERSAGFPLFSPPVPPNGLRCCWKVAERLTGRVSLNRGSWVALKGHSRVAGDLGEVHAVSIVPNSLPRPMESPIGGEAQRLVTWNPAVMVVTGLPLTYLPISKKNASAFVTGLMEKKKVM</sequence>
<organism evidence="1 2">
    <name type="scientific">Synaphobranchus kaupii</name>
    <name type="common">Kaup's arrowtooth eel</name>
    <dbReference type="NCBI Taxonomy" id="118154"/>
    <lineage>
        <taxon>Eukaryota</taxon>
        <taxon>Metazoa</taxon>
        <taxon>Chordata</taxon>
        <taxon>Craniata</taxon>
        <taxon>Vertebrata</taxon>
        <taxon>Euteleostomi</taxon>
        <taxon>Actinopterygii</taxon>
        <taxon>Neopterygii</taxon>
        <taxon>Teleostei</taxon>
        <taxon>Anguilliformes</taxon>
        <taxon>Synaphobranchidae</taxon>
        <taxon>Synaphobranchus</taxon>
    </lineage>
</organism>
<evidence type="ECO:0000313" key="1">
    <source>
        <dbReference type="EMBL" id="KAJ8380141.1"/>
    </source>
</evidence>
<comment type="caution">
    <text evidence="1">The sequence shown here is derived from an EMBL/GenBank/DDBJ whole genome shotgun (WGS) entry which is preliminary data.</text>
</comment>
<evidence type="ECO:0000313" key="2">
    <source>
        <dbReference type="Proteomes" id="UP001152622"/>
    </source>
</evidence>
<accession>A0A9Q1JB15</accession>
<proteinExistence type="predicted"/>
<dbReference type="Proteomes" id="UP001152622">
    <property type="component" value="Chromosome 1"/>
</dbReference>
<protein>
    <submittedName>
        <fullName evidence="1">Uncharacterized protein</fullName>
    </submittedName>
</protein>
<dbReference type="EMBL" id="JAINUF010000001">
    <property type="protein sequence ID" value="KAJ8380141.1"/>
    <property type="molecule type" value="Genomic_DNA"/>
</dbReference>
<name>A0A9Q1JB15_SYNKA</name>